<dbReference type="Proteomes" id="UP000277952">
    <property type="component" value="Unassembled WGS sequence"/>
</dbReference>
<sequence>MMIEDKVRRVVVRKEGNVLLRADFSGLGSPSRINGVLDQLVRDGDVTRIGTGIYAKSSKDPATGRVSPVVDLQHLALEALKRLGYEVWIPQKEALGESSLLTLGNEVRVRVAGRRRIKRKLSIGEKTVVYVYDHAASKVGENTTIRNPETGELIIPTTGVRDYVLKLARRYQVTYVKTFADTWAEDVSRLAGDEVRTDAVEQLVIALKKQKKVSGREMVKLLTYYLREKEVVCHQQPA</sequence>
<gene>
    <name evidence="1" type="ORF">ALQ94_01925</name>
</gene>
<dbReference type="RefSeq" id="WP_005736286.1">
    <property type="nucleotide sequence ID" value="NZ_LIIA01000100.1"/>
</dbReference>
<name>A0A2S4I9L5_PSEA0</name>
<organism evidence="1 2">
    <name type="scientific">Pseudomonas amygdali pv. morsprunorum</name>
    <dbReference type="NCBI Taxonomy" id="129138"/>
    <lineage>
        <taxon>Bacteria</taxon>
        <taxon>Pseudomonadati</taxon>
        <taxon>Pseudomonadota</taxon>
        <taxon>Gammaproteobacteria</taxon>
        <taxon>Pseudomonadales</taxon>
        <taxon>Pseudomonadaceae</taxon>
        <taxon>Pseudomonas</taxon>
        <taxon>Pseudomonas amygdali</taxon>
    </lineage>
</organism>
<evidence type="ECO:0008006" key="3">
    <source>
        <dbReference type="Google" id="ProtNLM"/>
    </source>
</evidence>
<accession>A0A2S4I9L5</accession>
<dbReference type="EMBL" id="RBNS01000011">
    <property type="protein sequence ID" value="RML58256.1"/>
    <property type="molecule type" value="Genomic_DNA"/>
</dbReference>
<evidence type="ECO:0000313" key="1">
    <source>
        <dbReference type="EMBL" id="RML58256.1"/>
    </source>
</evidence>
<reference evidence="1 2" key="1">
    <citation type="submission" date="2018-08" db="EMBL/GenBank/DDBJ databases">
        <title>Recombination of ecologically and evolutionarily significant loci maintains genetic cohesion in the Pseudomonas syringae species complex.</title>
        <authorList>
            <person name="Dillon M."/>
            <person name="Thakur S."/>
            <person name="Almeida R.N.D."/>
            <person name="Weir B.S."/>
            <person name="Guttman D.S."/>
        </authorList>
    </citation>
    <scope>NUCLEOTIDE SEQUENCE [LARGE SCALE GENOMIC DNA]</scope>
    <source>
        <strain evidence="1 2">19322</strain>
    </source>
</reference>
<evidence type="ECO:0000313" key="2">
    <source>
        <dbReference type="Proteomes" id="UP000277952"/>
    </source>
</evidence>
<comment type="caution">
    <text evidence="1">The sequence shown here is derived from an EMBL/GenBank/DDBJ whole genome shotgun (WGS) entry which is preliminary data.</text>
</comment>
<dbReference type="AlphaFoldDB" id="A0A2S4I9L5"/>
<protein>
    <recommendedName>
        <fullName evidence="3">Transcriptional regulator, AbiEi antitoxin, Type IV TA system</fullName>
    </recommendedName>
</protein>
<proteinExistence type="predicted"/>